<dbReference type="EMBL" id="GEDC01013635">
    <property type="protein sequence ID" value="JAS23663.1"/>
    <property type="molecule type" value="Transcribed_RNA"/>
</dbReference>
<name>A0A1B6DD85_9HEMI</name>
<sequence length="238" mass="26196">MGSMQNFPIQRRNDRGYNSDMEMGGGGRGRGSMMRGRGRTGRGGGGRNHDSRFNAGSRHQTPDTVDERVRDLPPRQQQAYQQSSRGQSNNYPGNNRRGGPNPRNHHHRPRAGDDRRRMTDDEETLLDSHDSVDRESVSSVEGMKQRTTRRRRKFRPRSHTPTLSPSEPATSNSSNQAIVFSGGAGSEQSAEGSKEGTPVGSGPADISKTQRPRTQRPPVSKRPNDKPKEASLVNGTSA</sequence>
<feature type="compositionally biased region" description="Basic residues" evidence="1">
    <location>
        <begin position="146"/>
        <end position="158"/>
    </location>
</feature>
<gene>
    <name evidence="2" type="ORF">g.20305</name>
    <name evidence="3" type="ORF">g.20308</name>
</gene>
<accession>A0A1B6DD85</accession>
<protein>
    <submittedName>
        <fullName evidence="3">Uncharacterized protein</fullName>
    </submittedName>
</protein>
<feature type="compositionally biased region" description="Low complexity" evidence="1">
    <location>
        <begin position="76"/>
        <end position="102"/>
    </location>
</feature>
<reference evidence="3" key="1">
    <citation type="submission" date="2015-12" db="EMBL/GenBank/DDBJ databases">
        <title>De novo transcriptome assembly of four potential Pierce s Disease insect vectors from Arizona vineyards.</title>
        <authorList>
            <person name="Tassone E.E."/>
        </authorList>
    </citation>
    <scope>NUCLEOTIDE SEQUENCE</scope>
</reference>
<feature type="region of interest" description="Disordered" evidence="1">
    <location>
        <begin position="1"/>
        <end position="238"/>
    </location>
</feature>
<organism evidence="3">
    <name type="scientific">Clastoptera arizonana</name>
    <name type="common">Arizona spittle bug</name>
    <dbReference type="NCBI Taxonomy" id="38151"/>
    <lineage>
        <taxon>Eukaryota</taxon>
        <taxon>Metazoa</taxon>
        <taxon>Ecdysozoa</taxon>
        <taxon>Arthropoda</taxon>
        <taxon>Hexapoda</taxon>
        <taxon>Insecta</taxon>
        <taxon>Pterygota</taxon>
        <taxon>Neoptera</taxon>
        <taxon>Paraneoptera</taxon>
        <taxon>Hemiptera</taxon>
        <taxon>Auchenorrhyncha</taxon>
        <taxon>Cercopoidea</taxon>
        <taxon>Clastopteridae</taxon>
        <taxon>Clastoptera</taxon>
    </lineage>
</organism>
<evidence type="ECO:0000313" key="3">
    <source>
        <dbReference type="EMBL" id="JAS23663.1"/>
    </source>
</evidence>
<evidence type="ECO:0000256" key="1">
    <source>
        <dbReference type="SAM" id="MobiDB-lite"/>
    </source>
</evidence>
<proteinExistence type="predicted"/>
<feature type="compositionally biased region" description="Basic and acidic residues" evidence="1">
    <location>
        <begin position="110"/>
        <end position="119"/>
    </location>
</feature>
<dbReference type="EMBL" id="GEDC01025991">
    <property type="protein sequence ID" value="JAS11307.1"/>
    <property type="molecule type" value="Transcribed_RNA"/>
</dbReference>
<dbReference type="AlphaFoldDB" id="A0A1B6DD85"/>
<feature type="compositionally biased region" description="Basic and acidic residues" evidence="1">
    <location>
        <begin position="126"/>
        <end position="136"/>
    </location>
</feature>
<feature type="compositionally biased region" description="Polar residues" evidence="1">
    <location>
        <begin position="159"/>
        <end position="178"/>
    </location>
</feature>
<evidence type="ECO:0000313" key="2">
    <source>
        <dbReference type="EMBL" id="JAS11307.1"/>
    </source>
</evidence>